<evidence type="ECO:0000256" key="3">
    <source>
        <dbReference type="ARBA" id="ARBA00011881"/>
    </source>
</evidence>
<keyword evidence="5" id="KW-0378">Hydrolase</keyword>
<evidence type="ECO:0000256" key="1">
    <source>
        <dbReference type="ARBA" id="ARBA00001946"/>
    </source>
</evidence>
<dbReference type="InterPro" id="IPR050793">
    <property type="entry name" value="CMP-NeuNAc_synthase"/>
</dbReference>
<dbReference type="Gene3D" id="3.40.50.1000">
    <property type="entry name" value="HAD superfamily/HAD-like"/>
    <property type="match status" value="1"/>
</dbReference>
<gene>
    <name evidence="8" type="ORF">SAMN04488108_0880</name>
</gene>
<dbReference type="GO" id="GO:0008781">
    <property type="term" value="F:N-acylneuraminate cytidylyltransferase activity"/>
    <property type="evidence" value="ECO:0007669"/>
    <property type="project" value="TreeGrafter"/>
</dbReference>
<comment type="cofactor">
    <cofactor evidence="1 7">
        <name>Mg(2+)</name>
        <dbReference type="ChEBI" id="CHEBI:18420"/>
    </cofactor>
</comment>
<dbReference type="OrthoDB" id="9805604at2"/>
<dbReference type="FunFam" id="3.40.50.1000:FF:000029">
    <property type="entry name" value="3-deoxy-D-manno-octulosonate 8-phosphate phosphatase KdsC"/>
    <property type="match status" value="1"/>
</dbReference>
<dbReference type="SFLD" id="SFLDS00003">
    <property type="entry name" value="Haloacid_Dehalogenase"/>
    <property type="match status" value="1"/>
</dbReference>
<keyword evidence="9" id="KW-1185">Reference proteome</keyword>
<dbReference type="PANTHER" id="PTHR21485:SF3">
    <property type="entry name" value="N-ACYLNEURAMINATE CYTIDYLYLTRANSFERASE"/>
    <property type="match status" value="1"/>
</dbReference>
<dbReference type="NCBIfam" id="TIGR01670">
    <property type="entry name" value="KdsC-phosphatas"/>
    <property type="match status" value="1"/>
</dbReference>
<protein>
    <submittedName>
        <fullName evidence="8">3-deoxy-D-manno-octulosonate 8-phosphate phosphatase (KDO 8-P phosphatase)</fullName>
    </submittedName>
</protein>
<dbReference type="SFLD" id="SFLDG01136">
    <property type="entry name" value="C1.6:_Phosphoserine_Phosphatas"/>
    <property type="match status" value="1"/>
</dbReference>
<accession>A0A1M7Z6S2</accession>
<dbReference type="CDD" id="cd01630">
    <property type="entry name" value="HAD_KDO-like"/>
    <property type="match status" value="1"/>
</dbReference>
<dbReference type="Pfam" id="PF08282">
    <property type="entry name" value="Hydrolase_3"/>
    <property type="match status" value="1"/>
</dbReference>
<evidence type="ECO:0000313" key="8">
    <source>
        <dbReference type="EMBL" id="SHO60565.1"/>
    </source>
</evidence>
<feature type="binding site" evidence="7">
    <location>
        <position position="124"/>
    </location>
    <ligand>
        <name>Mg(2+)</name>
        <dbReference type="ChEBI" id="CHEBI:18420"/>
    </ligand>
</feature>
<keyword evidence="6 7" id="KW-0460">Magnesium</keyword>
<dbReference type="SFLD" id="SFLDG01138">
    <property type="entry name" value="C1.6.2:_Deoxy-d-mannose-octulo"/>
    <property type="match status" value="1"/>
</dbReference>
<dbReference type="EMBL" id="FRXN01000001">
    <property type="protein sequence ID" value="SHO60565.1"/>
    <property type="molecule type" value="Genomic_DNA"/>
</dbReference>
<dbReference type="InterPro" id="IPR010023">
    <property type="entry name" value="KdsC_fam"/>
</dbReference>
<dbReference type="AlphaFoldDB" id="A0A1M7Z6S2"/>
<comment type="similarity">
    <text evidence="2">Belongs to the KdsC family.</text>
</comment>
<organism evidence="8 9">
    <name type="scientific">Algoriphagus zhangzhouensis</name>
    <dbReference type="NCBI Taxonomy" id="1073327"/>
    <lineage>
        <taxon>Bacteria</taxon>
        <taxon>Pseudomonadati</taxon>
        <taxon>Bacteroidota</taxon>
        <taxon>Cytophagia</taxon>
        <taxon>Cytophagales</taxon>
        <taxon>Cyclobacteriaceae</taxon>
        <taxon>Algoriphagus</taxon>
    </lineage>
</organism>
<dbReference type="SUPFAM" id="SSF56784">
    <property type="entry name" value="HAD-like"/>
    <property type="match status" value="1"/>
</dbReference>
<dbReference type="InterPro" id="IPR023214">
    <property type="entry name" value="HAD_sf"/>
</dbReference>
<evidence type="ECO:0000256" key="7">
    <source>
        <dbReference type="PIRSR" id="PIRSR006118-2"/>
    </source>
</evidence>
<dbReference type="STRING" id="1073327.SAMN04488108_0880"/>
<dbReference type="GO" id="GO:0016788">
    <property type="term" value="F:hydrolase activity, acting on ester bonds"/>
    <property type="evidence" value="ECO:0007669"/>
    <property type="project" value="InterPro"/>
</dbReference>
<name>A0A1M7Z6S2_9BACT</name>
<comment type="subunit">
    <text evidence="3">Homotetramer.</text>
</comment>
<dbReference type="PANTHER" id="PTHR21485">
    <property type="entry name" value="HAD SUPERFAMILY MEMBERS CMAS AND KDSC"/>
    <property type="match status" value="1"/>
</dbReference>
<evidence type="ECO:0000256" key="2">
    <source>
        <dbReference type="ARBA" id="ARBA00005893"/>
    </source>
</evidence>
<keyword evidence="4 7" id="KW-0479">Metal-binding</keyword>
<proteinExistence type="inferred from homology"/>
<dbReference type="RefSeq" id="WP_073570506.1">
    <property type="nucleotide sequence ID" value="NZ_FRXN01000001.1"/>
</dbReference>
<evidence type="ECO:0000256" key="6">
    <source>
        <dbReference type="ARBA" id="ARBA00022842"/>
    </source>
</evidence>
<feature type="binding site" evidence="7">
    <location>
        <position position="31"/>
    </location>
    <ligand>
        <name>Mg(2+)</name>
        <dbReference type="ChEBI" id="CHEBI:18420"/>
    </ligand>
</feature>
<evidence type="ECO:0000256" key="4">
    <source>
        <dbReference type="ARBA" id="ARBA00022723"/>
    </source>
</evidence>
<feature type="binding site" evidence="7">
    <location>
        <position position="33"/>
    </location>
    <ligand>
        <name>substrate</name>
    </ligand>
</feature>
<reference evidence="9" key="1">
    <citation type="submission" date="2016-12" db="EMBL/GenBank/DDBJ databases">
        <authorList>
            <person name="Varghese N."/>
            <person name="Submissions S."/>
        </authorList>
    </citation>
    <scope>NUCLEOTIDE SEQUENCE [LARGE SCALE GENOMIC DNA]</scope>
    <source>
        <strain evidence="9">DSM 25035</strain>
    </source>
</reference>
<sequence length="192" mass="21853">MEAEEIVNSYYSHVSEELWERAKRIKLLITDVDGVLTDGGVIYDDNKIEFKKFNVKDGLIVHHLRRSYIMVGAITGRSSQVVMNRCEELRFDFHYHGVKDKFKKLTEILETMEIALEEVAYIGDDLIDLPILTKVGLAVAPADALAYVKPYVHYVSPLDGGKGVFRETADLILHSKGRLLPLIQTFIEKNDE</sequence>
<evidence type="ECO:0000313" key="9">
    <source>
        <dbReference type="Proteomes" id="UP000184609"/>
    </source>
</evidence>
<dbReference type="Proteomes" id="UP000184609">
    <property type="component" value="Unassembled WGS sequence"/>
</dbReference>
<dbReference type="InterPro" id="IPR036412">
    <property type="entry name" value="HAD-like_sf"/>
</dbReference>
<dbReference type="PIRSF" id="PIRSF006118">
    <property type="entry name" value="KDO8-P_Ptase"/>
    <property type="match status" value="1"/>
</dbReference>
<dbReference type="GO" id="GO:0046872">
    <property type="term" value="F:metal ion binding"/>
    <property type="evidence" value="ECO:0007669"/>
    <property type="project" value="UniProtKB-KW"/>
</dbReference>
<evidence type="ECO:0000256" key="5">
    <source>
        <dbReference type="ARBA" id="ARBA00022801"/>
    </source>
</evidence>